<dbReference type="GO" id="GO:0022857">
    <property type="term" value="F:transmembrane transporter activity"/>
    <property type="evidence" value="ECO:0007669"/>
    <property type="project" value="InterPro"/>
</dbReference>
<dbReference type="Pfam" id="PF11700">
    <property type="entry name" value="ATG22"/>
    <property type="match status" value="1"/>
</dbReference>
<evidence type="ECO:0000256" key="1">
    <source>
        <dbReference type="ARBA" id="ARBA00004127"/>
    </source>
</evidence>
<keyword evidence="2" id="KW-0813">Transport</keyword>
<feature type="transmembrane region" description="Helical" evidence="6">
    <location>
        <begin position="12"/>
        <end position="39"/>
    </location>
</feature>
<dbReference type="Proteomes" id="UP000758856">
    <property type="component" value="Unassembled WGS sequence"/>
</dbReference>
<evidence type="ECO:0000256" key="6">
    <source>
        <dbReference type="SAM" id="Phobius"/>
    </source>
</evidence>
<feature type="transmembrane region" description="Helical" evidence="6">
    <location>
        <begin position="199"/>
        <end position="218"/>
    </location>
</feature>
<feature type="transmembrane region" description="Helical" evidence="6">
    <location>
        <begin position="108"/>
        <end position="130"/>
    </location>
</feature>
<evidence type="ECO:0000256" key="4">
    <source>
        <dbReference type="ARBA" id="ARBA00022989"/>
    </source>
</evidence>
<feature type="transmembrane region" description="Helical" evidence="6">
    <location>
        <begin position="83"/>
        <end position="102"/>
    </location>
</feature>
<keyword evidence="10" id="KW-1185">Reference proteome</keyword>
<dbReference type="PROSITE" id="PS50850">
    <property type="entry name" value="MFS"/>
    <property type="match status" value="1"/>
</dbReference>
<proteinExistence type="predicted"/>
<feature type="transmembrane region" description="Helical" evidence="6">
    <location>
        <begin position="317"/>
        <end position="335"/>
    </location>
</feature>
<dbReference type="Proteomes" id="UP001143400">
    <property type="component" value="Unassembled WGS sequence"/>
</dbReference>
<feature type="transmembrane region" description="Helical" evidence="6">
    <location>
        <begin position="398"/>
        <end position="423"/>
    </location>
</feature>
<dbReference type="GO" id="GO:0012505">
    <property type="term" value="C:endomembrane system"/>
    <property type="evidence" value="ECO:0007669"/>
    <property type="project" value="UniProtKB-SubCell"/>
</dbReference>
<dbReference type="InterPro" id="IPR020846">
    <property type="entry name" value="MFS_dom"/>
</dbReference>
<feature type="transmembrane region" description="Helical" evidence="6">
    <location>
        <begin position="287"/>
        <end position="308"/>
    </location>
</feature>
<evidence type="ECO:0000259" key="7">
    <source>
        <dbReference type="PROSITE" id="PS50850"/>
    </source>
</evidence>
<evidence type="ECO:0000313" key="9">
    <source>
        <dbReference type="EMBL" id="MBM7851780.1"/>
    </source>
</evidence>
<evidence type="ECO:0000313" key="11">
    <source>
        <dbReference type="Proteomes" id="UP001143400"/>
    </source>
</evidence>
<dbReference type="InterPro" id="IPR024671">
    <property type="entry name" value="Atg22-like"/>
</dbReference>
<keyword evidence="3 6" id="KW-0812">Transmembrane</keyword>
<evidence type="ECO:0000256" key="5">
    <source>
        <dbReference type="ARBA" id="ARBA00023136"/>
    </source>
</evidence>
<feature type="transmembrane region" description="Helical" evidence="6">
    <location>
        <begin position="251"/>
        <end position="275"/>
    </location>
</feature>
<dbReference type="AlphaFoldDB" id="A0A9W6IQW5"/>
<reference evidence="9 10" key="2">
    <citation type="submission" date="2021-01" db="EMBL/GenBank/DDBJ databases">
        <title>Genomic Encyclopedia of Type Strains, Phase IV (KMG-IV): sequencing the most valuable type-strain genomes for metagenomic binning, comparative biology and taxonomic classification.</title>
        <authorList>
            <person name="Goeker M."/>
        </authorList>
    </citation>
    <scope>NUCLEOTIDE SEQUENCE [LARGE SCALE GENOMIC DNA]</scope>
    <source>
        <strain evidence="9 10">DSM 6130</strain>
    </source>
</reference>
<dbReference type="PANTHER" id="PTHR23519:SF1">
    <property type="entry name" value="AUTOPHAGY-RELATED PROTEIN 22"/>
    <property type="match status" value="1"/>
</dbReference>
<comment type="subcellular location">
    <subcellularLocation>
        <location evidence="1">Endomembrane system</location>
        <topology evidence="1">Multi-pass membrane protein</topology>
    </subcellularLocation>
</comment>
<evidence type="ECO:0000313" key="10">
    <source>
        <dbReference type="Proteomes" id="UP000758856"/>
    </source>
</evidence>
<feature type="domain" description="Major facilitator superfamily (MFS) profile" evidence="7">
    <location>
        <begin position="245"/>
        <end position="455"/>
    </location>
</feature>
<feature type="transmembrane region" description="Helical" evidence="6">
    <location>
        <begin position="150"/>
        <end position="170"/>
    </location>
</feature>
<comment type="caution">
    <text evidence="8">The sequence shown here is derived from an EMBL/GenBank/DDBJ whole genome shotgun (WGS) entry which is preliminary data.</text>
</comment>
<dbReference type="SUPFAM" id="SSF103473">
    <property type="entry name" value="MFS general substrate transporter"/>
    <property type="match status" value="1"/>
</dbReference>
<evidence type="ECO:0000256" key="2">
    <source>
        <dbReference type="ARBA" id="ARBA00022448"/>
    </source>
</evidence>
<reference evidence="8" key="3">
    <citation type="submission" date="2023-01" db="EMBL/GenBank/DDBJ databases">
        <authorList>
            <person name="Sun Q."/>
            <person name="Evtushenko L."/>
        </authorList>
    </citation>
    <scope>NUCLEOTIDE SEQUENCE</scope>
    <source>
        <strain evidence="8">VKM B-1606</strain>
    </source>
</reference>
<organism evidence="8 11">
    <name type="scientific">Methylopila capsulata</name>
    <dbReference type="NCBI Taxonomy" id="61654"/>
    <lineage>
        <taxon>Bacteria</taxon>
        <taxon>Pseudomonadati</taxon>
        <taxon>Pseudomonadota</taxon>
        <taxon>Alphaproteobacteria</taxon>
        <taxon>Hyphomicrobiales</taxon>
        <taxon>Methylopilaceae</taxon>
        <taxon>Methylopila</taxon>
    </lineage>
</organism>
<evidence type="ECO:0000313" key="8">
    <source>
        <dbReference type="EMBL" id="GLK54843.1"/>
    </source>
</evidence>
<feature type="transmembrane region" description="Helical" evidence="6">
    <location>
        <begin position="429"/>
        <end position="448"/>
    </location>
</feature>
<evidence type="ECO:0000256" key="3">
    <source>
        <dbReference type="ARBA" id="ARBA00022692"/>
    </source>
</evidence>
<reference evidence="8" key="1">
    <citation type="journal article" date="2014" name="Int. J. Syst. Evol. Microbiol.">
        <title>Complete genome sequence of Corynebacterium casei LMG S-19264T (=DSM 44701T), isolated from a smear-ripened cheese.</title>
        <authorList>
            <consortium name="US DOE Joint Genome Institute (JGI-PGF)"/>
            <person name="Walter F."/>
            <person name="Albersmeier A."/>
            <person name="Kalinowski J."/>
            <person name="Ruckert C."/>
        </authorList>
    </citation>
    <scope>NUCLEOTIDE SEQUENCE</scope>
    <source>
        <strain evidence="8">VKM B-1606</strain>
    </source>
</reference>
<feature type="transmembrane region" description="Helical" evidence="6">
    <location>
        <begin position="51"/>
        <end position="71"/>
    </location>
</feature>
<dbReference type="InterPro" id="IPR036259">
    <property type="entry name" value="MFS_trans_sf"/>
</dbReference>
<keyword evidence="5 6" id="KW-0472">Membrane</keyword>
<dbReference type="EMBL" id="BSFF01000001">
    <property type="protein sequence ID" value="GLK54843.1"/>
    <property type="molecule type" value="Genomic_DNA"/>
</dbReference>
<dbReference type="RefSeq" id="WP_204950179.1">
    <property type="nucleotide sequence ID" value="NZ_BSFF01000001.1"/>
</dbReference>
<feature type="transmembrane region" description="Helical" evidence="6">
    <location>
        <begin position="363"/>
        <end position="386"/>
    </location>
</feature>
<dbReference type="Gene3D" id="1.20.1250.20">
    <property type="entry name" value="MFS general substrate transporter like domains"/>
    <property type="match status" value="1"/>
</dbReference>
<dbReference type="EMBL" id="JAFBCY010000002">
    <property type="protein sequence ID" value="MBM7851780.1"/>
    <property type="molecule type" value="Genomic_DNA"/>
</dbReference>
<name>A0A9W6IQW5_9HYPH</name>
<accession>A0A9W6IQW5</accession>
<dbReference type="InterPro" id="IPR050495">
    <property type="entry name" value="ATG22/LtaA_families"/>
</dbReference>
<sequence length="455" mass="46688">MPQHRTVSRRAVAAWALYDAATQPVFTLLATFVFAPFFVSRLMDDPAEGQALWGVAAGTAGLIVGLATPPLGAIADRTGGRKLWIAGFSLLIVLGASALWFAVPGSAYAVPIALGGFVVATVGAECATAFTNAMMPTLAPPERIGRLSGLGWATGYVGGLIALAIALLLFSADPEDGLTLAGIAPILGLDPATSEGDRAAGPFSALWYLVFAAPLFLFTPDVTAGSPRGAVTAGLRDLWRTLKSLRRSPDLALFLAAHMLYVDGLTALFAFGGIYGAGALGWGPIETGVFGVLVIVSGIVGSLVGGWLDDRVGPERVVAWSLGLLTAAAVAIASIDRARILFVVPVTPPVPDDALFSSAPERLFIGLALVLGAASGPLQASSRSLLVRLAPKEKLTQAFGLFALSGKVTSFLGPFAVAAVTALTDSQRVGVSVLIAFFLGGAALLGAVRVPDARD</sequence>
<gene>
    <name evidence="8" type="ORF">GCM10008170_08620</name>
    <name evidence="9" type="ORF">JOD31_002005</name>
</gene>
<dbReference type="PANTHER" id="PTHR23519">
    <property type="entry name" value="AUTOPHAGY-RELATED PROTEIN 22"/>
    <property type="match status" value="1"/>
</dbReference>
<keyword evidence="4 6" id="KW-1133">Transmembrane helix</keyword>
<protein>
    <submittedName>
        <fullName evidence="8 9">MFS transporter</fullName>
    </submittedName>
</protein>